<protein>
    <recommendedName>
        <fullName evidence="2">UBA domain-containing protein</fullName>
    </recommendedName>
</protein>
<feature type="domain" description="UBA" evidence="2">
    <location>
        <begin position="420"/>
        <end position="461"/>
    </location>
</feature>
<dbReference type="SMART" id="SM00165">
    <property type="entry name" value="UBA"/>
    <property type="match status" value="1"/>
</dbReference>
<reference evidence="3" key="1">
    <citation type="submission" date="2022-07" db="EMBL/GenBank/DDBJ databases">
        <title>Phylogenomic reconstructions and comparative analyses of Kickxellomycotina fungi.</title>
        <authorList>
            <person name="Reynolds N.K."/>
            <person name="Stajich J.E."/>
            <person name="Barry K."/>
            <person name="Grigoriev I.V."/>
            <person name="Crous P."/>
            <person name="Smith M.E."/>
        </authorList>
    </citation>
    <scope>NUCLEOTIDE SEQUENCE</scope>
    <source>
        <strain evidence="3">NRRL 1566</strain>
    </source>
</reference>
<dbReference type="EMBL" id="JANBUW010000421">
    <property type="protein sequence ID" value="KAJ2846932.1"/>
    <property type="molecule type" value="Genomic_DNA"/>
</dbReference>
<sequence length="462" mass="50085">MSELIQGVKLKFELPFTLPKPVSFPFESIGDFRPITRIPKYDYSLEKKIMKEIAKQKQEEQFNMLKQAQQQLSMVDLIASRKNRHKGKEPEKADARPSSSGGETRLLKPQSESGTSRLQNSAPAESMDLQSPHQQDVKADTPATTHTTLLATPGDNLTMVPTVKVERPHSAGPGVPTTQSSMSQSSNAAPVHSQATTTTAAAAAARPEAIASSYPTHQIGHAENLKKPPAITPQHPTNMPLGFAIRPAPSQPLRPLAMSGASGSNVGFHSMVDLPLNRPPQQQPQQQQPQPHLYQHVQPRPQMRPVHQQQLTPASTRPDASAFRFSTSFGNNATPTNMLQSSQDSTAMRPVLPPKPDEWKPQSSGSGFGGSSISSAGAPPVPPRRKQSLQNPPAIPPKPLAFSEFDYAADGPSALGSIESPDHVEQLSTLLSMGFSRPQAIHALEMYDYDVNKASNYLIDKA</sequence>
<evidence type="ECO:0000313" key="3">
    <source>
        <dbReference type="EMBL" id="KAJ2846932.1"/>
    </source>
</evidence>
<proteinExistence type="predicted"/>
<name>A0A9W8I8X5_9FUNG</name>
<dbReference type="SUPFAM" id="SSF46934">
    <property type="entry name" value="UBA-like"/>
    <property type="match status" value="1"/>
</dbReference>
<feature type="compositionally biased region" description="Polar residues" evidence="1">
    <location>
        <begin position="110"/>
        <end position="134"/>
    </location>
</feature>
<gene>
    <name evidence="3" type="ORF">IWW36_004112</name>
</gene>
<dbReference type="Gene3D" id="1.10.8.10">
    <property type="entry name" value="DNA helicase RuvA subunit, C-terminal domain"/>
    <property type="match status" value="1"/>
</dbReference>
<feature type="region of interest" description="Disordered" evidence="1">
    <location>
        <begin position="248"/>
        <end position="398"/>
    </location>
</feature>
<dbReference type="Proteomes" id="UP001139887">
    <property type="component" value="Unassembled WGS sequence"/>
</dbReference>
<feature type="compositionally biased region" description="Polar residues" evidence="1">
    <location>
        <begin position="324"/>
        <end position="346"/>
    </location>
</feature>
<dbReference type="InterPro" id="IPR015940">
    <property type="entry name" value="UBA"/>
</dbReference>
<dbReference type="OrthoDB" id="524326at2759"/>
<dbReference type="CDD" id="cd14270">
    <property type="entry name" value="UBA"/>
    <property type="match status" value="1"/>
</dbReference>
<keyword evidence="4" id="KW-1185">Reference proteome</keyword>
<dbReference type="AlphaFoldDB" id="A0A9W8I8X5"/>
<evidence type="ECO:0000313" key="4">
    <source>
        <dbReference type="Proteomes" id="UP001139887"/>
    </source>
</evidence>
<feature type="region of interest" description="Disordered" evidence="1">
    <location>
        <begin position="166"/>
        <end position="185"/>
    </location>
</feature>
<feature type="compositionally biased region" description="Polar residues" evidence="1">
    <location>
        <begin position="176"/>
        <end position="185"/>
    </location>
</feature>
<evidence type="ECO:0000256" key="1">
    <source>
        <dbReference type="SAM" id="MobiDB-lite"/>
    </source>
</evidence>
<evidence type="ECO:0000259" key="2">
    <source>
        <dbReference type="PROSITE" id="PS50030"/>
    </source>
</evidence>
<dbReference type="PROSITE" id="PS50030">
    <property type="entry name" value="UBA"/>
    <property type="match status" value="1"/>
</dbReference>
<comment type="caution">
    <text evidence="3">The sequence shown here is derived from an EMBL/GenBank/DDBJ whole genome shotgun (WGS) entry which is preliminary data.</text>
</comment>
<accession>A0A9W8I8X5</accession>
<dbReference type="InterPro" id="IPR009060">
    <property type="entry name" value="UBA-like_sf"/>
</dbReference>
<organism evidence="3 4">
    <name type="scientific">Coemansia brasiliensis</name>
    <dbReference type="NCBI Taxonomy" id="2650707"/>
    <lineage>
        <taxon>Eukaryota</taxon>
        <taxon>Fungi</taxon>
        <taxon>Fungi incertae sedis</taxon>
        <taxon>Zoopagomycota</taxon>
        <taxon>Kickxellomycotina</taxon>
        <taxon>Kickxellomycetes</taxon>
        <taxon>Kickxellales</taxon>
        <taxon>Kickxellaceae</taxon>
        <taxon>Coemansia</taxon>
    </lineage>
</organism>
<feature type="region of interest" description="Disordered" evidence="1">
    <location>
        <begin position="81"/>
        <end position="141"/>
    </location>
</feature>
<dbReference type="Pfam" id="PF00627">
    <property type="entry name" value="UBA"/>
    <property type="match status" value="1"/>
</dbReference>